<comment type="caution">
    <text evidence="3">The sequence shown here is derived from an EMBL/GenBank/DDBJ whole genome shotgun (WGS) entry which is preliminary data.</text>
</comment>
<protein>
    <recommendedName>
        <fullName evidence="2">Acyl-CoA dehydrogenase C-terminal domain-containing protein</fullName>
    </recommendedName>
</protein>
<dbReference type="GO" id="GO:0050660">
    <property type="term" value="F:flavin adenine dinucleotide binding"/>
    <property type="evidence" value="ECO:0007669"/>
    <property type="project" value="InterPro"/>
</dbReference>
<gene>
    <name evidence="3" type="ORF">G7043_29865</name>
</gene>
<evidence type="ECO:0000313" key="3">
    <source>
        <dbReference type="EMBL" id="NGY63133.1"/>
    </source>
</evidence>
<dbReference type="InterPro" id="IPR036250">
    <property type="entry name" value="AcylCo_DH-like_C"/>
</dbReference>
<keyword evidence="1" id="KW-0560">Oxidoreductase</keyword>
<keyword evidence="4" id="KW-1185">Reference proteome</keyword>
<dbReference type="AlphaFoldDB" id="A0A7C9VT33"/>
<dbReference type="RefSeq" id="WP_166051252.1">
    <property type="nucleotide sequence ID" value="NZ_JAAMPJ010000009.1"/>
</dbReference>
<dbReference type="InterPro" id="IPR046373">
    <property type="entry name" value="Acyl-CoA_Oxase/DH_mid-dom_sf"/>
</dbReference>
<dbReference type="SUPFAM" id="SSF56645">
    <property type="entry name" value="Acyl-CoA dehydrogenase NM domain-like"/>
    <property type="match status" value="1"/>
</dbReference>
<dbReference type="PIRSF" id="PIRSF016578">
    <property type="entry name" value="HsaA"/>
    <property type="match status" value="1"/>
</dbReference>
<feature type="domain" description="Acyl-CoA dehydrogenase C-terminal" evidence="2">
    <location>
        <begin position="226"/>
        <end position="347"/>
    </location>
</feature>
<organism evidence="3 4">
    <name type="scientific">Lentzea alba</name>
    <dbReference type="NCBI Taxonomy" id="2714351"/>
    <lineage>
        <taxon>Bacteria</taxon>
        <taxon>Bacillati</taxon>
        <taxon>Actinomycetota</taxon>
        <taxon>Actinomycetes</taxon>
        <taxon>Pseudonocardiales</taxon>
        <taxon>Pseudonocardiaceae</taxon>
        <taxon>Lentzea</taxon>
    </lineage>
</organism>
<name>A0A7C9VT33_9PSEU</name>
<dbReference type="Pfam" id="PF08028">
    <property type="entry name" value="Acyl-CoA_dh_2"/>
    <property type="match status" value="1"/>
</dbReference>
<evidence type="ECO:0000259" key="2">
    <source>
        <dbReference type="Pfam" id="PF08028"/>
    </source>
</evidence>
<dbReference type="Proteomes" id="UP000481360">
    <property type="component" value="Unassembled WGS sequence"/>
</dbReference>
<accession>A0A7C9VT33</accession>
<dbReference type="Gene3D" id="1.20.140.10">
    <property type="entry name" value="Butyryl-CoA Dehydrogenase, subunit A, domain 3"/>
    <property type="match status" value="1"/>
</dbReference>
<dbReference type="SUPFAM" id="SSF47203">
    <property type="entry name" value="Acyl-CoA dehydrogenase C-terminal domain-like"/>
    <property type="match status" value="1"/>
</dbReference>
<dbReference type="InterPro" id="IPR013107">
    <property type="entry name" value="Acyl-CoA_DH_C"/>
</dbReference>
<dbReference type="InterPro" id="IPR037069">
    <property type="entry name" value="AcylCoA_DH/ox_N_sf"/>
</dbReference>
<dbReference type="InterPro" id="IPR009100">
    <property type="entry name" value="AcylCoA_DH/oxidase_NM_dom_sf"/>
</dbReference>
<dbReference type="Gene3D" id="1.10.540.10">
    <property type="entry name" value="Acyl-CoA dehydrogenase/oxidase, N-terminal domain"/>
    <property type="match status" value="1"/>
</dbReference>
<evidence type="ECO:0000256" key="1">
    <source>
        <dbReference type="ARBA" id="ARBA00023002"/>
    </source>
</evidence>
<proteinExistence type="predicted"/>
<dbReference type="EMBL" id="JAAMPJ010000009">
    <property type="protein sequence ID" value="NGY63133.1"/>
    <property type="molecule type" value="Genomic_DNA"/>
</dbReference>
<dbReference type="PANTHER" id="PTHR43884:SF12">
    <property type="entry name" value="ISOVALERYL-COA DEHYDROGENASE, MITOCHONDRIAL-RELATED"/>
    <property type="match status" value="1"/>
</dbReference>
<dbReference type="Gene3D" id="2.40.110.10">
    <property type="entry name" value="Butyryl-CoA Dehydrogenase, subunit A, domain 2"/>
    <property type="match status" value="1"/>
</dbReference>
<dbReference type="GO" id="GO:0003995">
    <property type="term" value="F:acyl-CoA dehydrogenase activity"/>
    <property type="evidence" value="ECO:0007669"/>
    <property type="project" value="TreeGrafter"/>
</dbReference>
<reference evidence="3 4" key="1">
    <citation type="submission" date="2020-03" db="EMBL/GenBank/DDBJ databases">
        <title>Isolation and identification of active actinomycetes.</title>
        <authorList>
            <person name="Sun X."/>
        </authorList>
    </citation>
    <scope>NUCLEOTIDE SEQUENCE [LARGE SCALE GENOMIC DNA]</scope>
    <source>
        <strain evidence="3 4">NEAU-D13</strain>
    </source>
</reference>
<sequence length="362" mass="37948">MQPLSRDVLEAAEREAARSEAQGSLTEPMVRLLRTTGFARLFVPAAWGGSQGTFLQQYRNVATLAAADASAAWCAAVASSAARKAAFLPKSAQHVVWGKSPDTLLASTLLPSGMVRQVADGWLVDGTWPFVSGVSYAEWLMLTCRRAEEASTSDALFALVPRSACQVHKTWQSAGLRATASETVVVSAAVVPHDHVFQRNELFTGKPQEASGACYDVANDAVSGIAFTAPLVGAAQRAIELALETVSGNDNRRAFSHHEQAILTLAAGEVDAAQLLLERVAVTADSGALDRSAVVRARRDFAVAGGLAVNAVNAVHRTVGARMTAAGGHFDRIWRDVNAGSVHPAMSLGAAASVYLGSTADA</sequence>
<dbReference type="PANTHER" id="PTHR43884">
    <property type="entry name" value="ACYL-COA DEHYDROGENASE"/>
    <property type="match status" value="1"/>
</dbReference>
<evidence type="ECO:0000313" key="4">
    <source>
        <dbReference type="Proteomes" id="UP000481360"/>
    </source>
</evidence>